<name>A0A4R3NQV4_9HYPH</name>
<keyword evidence="6 8" id="KW-1133">Transmembrane helix</keyword>
<dbReference type="InterPro" id="IPR036259">
    <property type="entry name" value="MFS_trans_sf"/>
</dbReference>
<evidence type="ECO:0000256" key="1">
    <source>
        <dbReference type="ARBA" id="ARBA00004651"/>
    </source>
</evidence>
<protein>
    <recommendedName>
        <fullName evidence="8">Bcr/CflA family efflux transporter</fullName>
    </recommendedName>
</protein>
<keyword evidence="4" id="KW-1003">Cell membrane</keyword>
<dbReference type="InterPro" id="IPR011701">
    <property type="entry name" value="MFS"/>
</dbReference>
<keyword evidence="11" id="KW-1185">Reference proteome</keyword>
<feature type="domain" description="Major facilitator superfamily (MFS) profile" evidence="9">
    <location>
        <begin position="17"/>
        <end position="400"/>
    </location>
</feature>
<dbReference type="AlphaFoldDB" id="A0A4R3NQV4"/>
<dbReference type="NCBIfam" id="TIGR00710">
    <property type="entry name" value="efflux_Bcr_CflA"/>
    <property type="match status" value="1"/>
</dbReference>
<keyword evidence="8" id="KW-0997">Cell inner membrane</keyword>
<feature type="transmembrane region" description="Helical" evidence="8">
    <location>
        <begin position="286"/>
        <end position="304"/>
    </location>
</feature>
<dbReference type="GO" id="GO:0042910">
    <property type="term" value="F:xenobiotic transmembrane transporter activity"/>
    <property type="evidence" value="ECO:0007669"/>
    <property type="project" value="InterPro"/>
</dbReference>
<reference evidence="10 11" key="1">
    <citation type="submission" date="2019-03" db="EMBL/GenBank/DDBJ databases">
        <title>Freshwater and sediment microbial communities from various areas in North America, analyzing microbe dynamics in response to fracking.</title>
        <authorList>
            <person name="Lamendella R."/>
        </authorList>
    </citation>
    <scope>NUCLEOTIDE SEQUENCE [LARGE SCALE GENOMIC DNA]</scope>
    <source>
        <strain evidence="10 11">175.2</strain>
    </source>
</reference>
<feature type="transmembrane region" description="Helical" evidence="8">
    <location>
        <begin position="344"/>
        <end position="369"/>
    </location>
</feature>
<dbReference type="PANTHER" id="PTHR23502:SF132">
    <property type="entry name" value="POLYAMINE TRANSPORTER 2-RELATED"/>
    <property type="match status" value="1"/>
</dbReference>
<dbReference type="Pfam" id="PF07690">
    <property type="entry name" value="MFS_1"/>
    <property type="match status" value="1"/>
</dbReference>
<feature type="transmembrane region" description="Helical" evidence="8">
    <location>
        <begin position="169"/>
        <end position="191"/>
    </location>
</feature>
<evidence type="ECO:0000313" key="10">
    <source>
        <dbReference type="EMBL" id="TCT37654.1"/>
    </source>
</evidence>
<evidence type="ECO:0000259" key="9">
    <source>
        <dbReference type="PROSITE" id="PS50850"/>
    </source>
</evidence>
<feature type="transmembrane region" description="Helical" evidence="8">
    <location>
        <begin position="310"/>
        <end position="332"/>
    </location>
</feature>
<evidence type="ECO:0000256" key="4">
    <source>
        <dbReference type="ARBA" id="ARBA00022475"/>
    </source>
</evidence>
<comment type="caution">
    <text evidence="8">Lacks conserved residue(s) required for the propagation of feature annotation.</text>
</comment>
<organism evidence="10 11">
    <name type="scientific">Martelella mediterranea</name>
    <dbReference type="NCBI Taxonomy" id="293089"/>
    <lineage>
        <taxon>Bacteria</taxon>
        <taxon>Pseudomonadati</taxon>
        <taxon>Pseudomonadota</taxon>
        <taxon>Alphaproteobacteria</taxon>
        <taxon>Hyphomicrobiales</taxon>
        <taxon>Aurantimonadaceae</taxon>
        <taxon>Martelella</taxon>
    </lineage>
</organism>
<dbReference type="InterPro" id="IPR004812">
    <property type="entry name" value="Efflux_drug-R_Bcr/CmlA"/>
</dbReference>
<feature type="transmembrane region" description="Helical" evidence="8">
    <location>
        <begin position="375"/>
        <end position="397"/>
    </location>
</feature>
<dbReference type="Gene3D" id="1.20.1720.10">
    <property type="entry name" value="Multidrug resistance protein D"/>
    <property type="match status" value="1"/>
</dbReference>
<gene>
    <name evidence="10" type="ORF">EDC90_101744</name>
</gene>
<dbReference type="Proteomes" id="UP000295097">
    <property type="component" value="Unassembled WGS sequence"/>
</dbReference>
<dbReference type="GO" id="GO:0005886">
    <property type="term" value="C:plasma membrane"/>
    <property type="evidence" value="ECO:0007669"/>
    <property type="project" value="UniProtKB-SubCell"/>
</dbReference>
<evidence type="ECO:0000256" key="6">
    <source>
        <dbReference type="ARBA" id="ARBA00022989"/>
    </source>
</evidence>
<feature type="transmembrane region" description="Helical" evidence="8">
    <location>
        <begin position="108"/>
        <end position="129"/>
    </location>
</feature>
<comment type="subcellular location">
    <subcellularLocation>
        <location evidence="8">Cell inner membrane</location>
        <topology evidence="8">Multi-pass membrane protein</topology>
    </subcellularLocation>
    <subcellularLocation>
        <location evidence="1">Cell membrane</location>
        <topology evidence="1">Multi-pass membrane protein</topology>
    </subcellularLocation>
</comment>
<comment type="caution">
    <text evidence="10">The sequence shown here is derived from an EMBL/GenBank/DDBJ whole genome shotgun (WGS) entry which is preliminary data.</text>
</comment>
<evidence type="ECO:0000256" key="8">
    <source>
        <dbReference type="RuleBase" id="RU365088"/>
    </source>
</evidence>
<keyword evidence="3 8" id="KW-0813">Transport</keyword>
<feature type="transmembrane region" description="Helical" evidence="8">
    <location>
        <begin position="55"/>
        <end position="72"/>
    </location>
</feature>
<dbReference type="EMBL" id="SMAR01000017">
    <property type="protein sequence ID" value="TCT37654.1"/>
    <property type="molecule type" value="Genomic_DNA"/>
</dbReference>
<dbReference type="CDD" id="cd17320">
    <property type="entry name" value="MFS_MdfA_MDR_like"/>
    <property type="match status" value="1"/>
</dbReference>
<proteinExistence type="inferred from homology"/>
<dbReference type="SUPFAM" id="SSF103473">
    <property type="entry name" value="MFS general substrate transporter"/>
    <property type="match status" value="1"/>
</dbReference>
<dbReference type="PROSITE" id="PS50850">
    <property type="entry name" value="MFS"/>
    <property type="match status" value="1"/>
</dbReference>
<comment type="similarity">
    <text evidence="2 8">Belongs to the major facilitator superfamily. Bcr/CmlA family.</text>
</comment>
<dbReference type="PANTHER" id="PTHR23502">
    <property type="entry name" value="MAJOR FACILITATOR SUPERFAMILY"/>
    <property type="match status" value="1"/>
</dbReference>
<dbReference type="GO" id="GO:1990961">
    <property type="term" value="P:xenobiotic detoxification by transmembrane export across the plasma membrane"/>
    <property type="evidence" value="ECO:0007669"/>
    <property type="project" value="InterPro"/>
</dbReference>
<evidence type="ECO:0000256" key="5">
    <source>
        <dbReference type="ARBA" id="ARBA00022692"/>
    </source>
</evidence>
<dbReference type="RefSeq" id="WP_245511035.1">
    <property type="nucleotide sequence ID" value="NZ_SMAR01000017.1"/>
</dbReference>
<evidence type="ECO:0000256" key="2">
    <source>
        <dbReference type="ARBA" id="ARBA00006236"/>
    </source>
</evidence>
<keyword evidence="5 8" id="KW-0812">Transmembrane</keyword>
<evidence type="ECO:0000256" key="7">
    <source>
        <dbReference type="ARBA" id="ARBA00023136"/>
    </source>
</evidence>
<evidence type="ECO:0000313" key="11">
    <source>
        <dbReference type="Proteomes" id="UP000295097"/>
    </source>
</evidence>
<feature type="transmembrane region" description="Helical" evidence="8">
    <location>
        <begin position="141"/>
        <end position="163"/>
    </location>
</feature>
<accession>A0A4R3NQV4</accession>
<dbReference type="InterPro" id="IPR020846">
    <property type="entry name" value="MFS_dom"/>
</dbReference>
<feature type="transmembrane region" description="Helical" evidence="8">
    <location>
        <begin position="84"/>
        <end position="102"/>
    </location>
</feature>
<keyword evidence="7 8" id="KW-0472">Membrane</keyword>
<evidence type="ECO:0000256" key="3">
    <source>
        <dbReference type="ARBA" id="ARBA00022448"/>
    </source>
</evidence>
<feature type="transmembrane region" description="Helical" evidence="8">
    <location>
        <begin position="256"/>
        <end position="274"/>
    </location>
</feature>
<sequence length="421" mass="43949">MDTQTPITKTPMSEGLTSLIGALLTMLGPVSLALYTPAMPALAEAFETSDAAIKMSLSLFFGGFAFAMLVSGPLSDAIGRKRAVLIFMVIYLIGSLACALAPNVNFLLAGRLVQGIGASVGLTVGRAIVRDQFTGEPAARIMNMIGIMLTVGPAIAPTIGGLILAVSGWYAIFLAMVAFGVFMMSLVLMLMSETITPDPGKAEPRALAVAYASIISSPRFMAASMVIASSVGTLYALASILPFVLIKVAGMTPSEYGIGMLMQTGLYFSGSVVFRLSLRWFSSERLVLVGLFFIGCAATAMAVSTEVLPVSYLSVMLPVGCFAFGIAFVMPYMTNAALLPFPDIAGSASAMMGFMQMGSGLLTGAIAAALGSPVLALQIVVPSMGLIAILSYVWLAFAQRHVPQAAILNSGEETVPLNIRE</sequence>
<feature type="transmembrane region" description="Helical" evidence="8">
    <location>
        <begin position="220"/>
        <end position="244"/>
    </location>
</feature>